<feature type="region of interest" description="Disordered" evidence="1">
    <location>
        <begin position="163"/>
        <end position="197"/>
    </location>
</feature>
<feature type="compositionally biased region" description="Pro residues" evidence="1">
    <location>
        <begin position="168"/>
        <end position="181"/>
    </location>
</feature>
<feature type="chain" id="PRO_5040404489" description="Transposase (putative) gypsy type domain-containing protein" evidence="2">
    <location>
        <begin position="18"/>
        <end position="197"/>
    </location>
</feature>
<dbReference type="AlphaFoldDB" id="A0A9P0ZCA3"/>
<accession>A0A9P0ZCA3</accession>
<proteinExistence type="predicted"/>
<comment type="caution">
    <text evidence="4">The sequence shown here is derived from an EMBL/GenBank/DDBJ whole genome shotgun (WGS) entry which is preliminary data.</text>
</comment>
<dbReference type="OrthoDB" id="1752359at2759"/>
<evidence type="ECO:0000313" key="5">
    <source>
        <dbReference type="Proteomes" id="UP001152484"/>
    </source>
</evidence>
<evidence type="ECO:0000259" key="3">
    <source>
        <dbReference type="Pfam" id="PF04195"/>
    </source>
</evidence>
<name>A0A9P0ZCA3_CUSEU</name>
<feature type="signal peptide" evidence="2">
    <location>
        <begin position="1"/>
        <end position="17"/>
    </location>
</feature>
<evidence type="ECO:0000256" key="1">
    <source>
        <dbReference type="SAM" id="MobiDB-lite"/>
    </source>
</evidence>
<evidence type="ECO:0000256" key="2">
    <source>
        <dbReference type="SAM" id="SignalP"/>
    </source>
</evidence>
<dbReference type="InterPro" id="IPR007321">
    <property type="entry name" value="Transposase_28"/>
</dbReference>
<keyword evidence="2" id="KW-0732">Signal</keyword>
<reference evidence="4" key="1">
    <citation type="submission" date="2022-07" db="EMBL/GenBank/DDBJ databases">
        <authorList>
            <person name="Macas J."/>
            <person name="Novak P."/>
            <person name="Neumann P."/>
        </authorList>
    </citation>
    <scope>NUCLEOTIDE SEQUENCE</scope>
</reference>
<protein>
    <recommendedName>
        <fullName evidence="3">Transposase (putative) gypsy type domain-containing protein</fullName>
    </recommendedName>
</protein>
<keyword evidence="5" id="KW-1185">Reference proteome</keyword>
<feature type="domain" description="Transposase (putative) gypsy type" evidence="3">
    <location>
        <begin position="99"/>
        <end position="136"/>
    </location>
</feature>
<dbReference type="Proteomes" id="UP001152484">
    <property type="component" value="Unassembled WGS sequence"/>
</dbReference>
<dbReference type="EMBL" id="CAMAPE010000032">
    <property type="protein sequence ID" value="CAH9094998.1"/>
    <property type="molecule type" value="Genomic_DNA"/>
</dbReference>
<sequence length="197" mass="21480">MILPALVIRLLVTSSTRFKMPVLCSDVAPLRAVKKQKGGKRRRSGDEVGVLADNGPLEAPCALFDDDWDEARRLTGPTVDIIRPDAGSFVSSLPGFFMIHKDALDHGFRFPLHPFFVEYLNWVGLLPCQITPNGLLPAQLVTDSLSLTGGLGFETQWSKFQHRLLQAPPAPPPPPPPPPDVPWSKKNPMGSISSPAS</sequence>
<gene>
    <name evidence="4" type="ORF">CEURO_LOCUS12971</name>
</gene>
<organism evidence="4 5">
    <name type="scientific">Cuscuta europaea</name>
    <name type="common">European dodder</name>
    <dbReference type="NCBI Taxonomy" id="41803"/>
    <lineage>
        <taxon>Eukaryota</taxon>
        <taxon>Viridiplantae</taxon>
        <taxon>Streptophyta</taxon>
        <taxon>Embryophyta</taxon>
        <taxon>Tracheophyta</taxon>
        <taxon>Spermatophyta</taxon>
        <taxon>Magnoliopsida</taxon>
        <taxon>eudicotyledons</taxon>
        <taxon>Gunneridae</taxon>
        <taxon>Pentapetalae</taxon>
        <taxon>asterids</taxon>
        <taxon>lamiids</taxon>
        <taxon>Solanales</taxon>
        <taxon>Convolvulaceae</taxon>
        <taxon>Cuscuteae</taxon>
        <taxon>Cuscuta</taxon>
        <taxon>Cuscuta subgen. Cuscuta</taxon>
    </lineage>
</organism>
<dbReference type="Pfam" id="PF04195">
    <property type="entry name" value="Transposase_28"/>
    <property type="match status" value="1"/>
</dbReference>
<evidence type="ECO:0000313" key="4">
    <source>
        <dbReference type="EMBL" id="CAH9094998.1"/>
    </source>
</evidence>